<dbReference type="PANTHER" id="PTHR48027">
    <property type="entry name" value="HETEROGENEOUS NUCLEAR RIBONUCLEOPROTEIN 87F-RELATED"/>
    <property type="match status" value="1"/>
</dbReference>
<reference evidence="5" key="1">
    <citation type="journal article" date="2014" name="Science">
        <title>Ancient hybridizations among the ancestral genomes of bread wheat.</title>
        <authorList>
            <consortium name="International Wheat Genome Sequencing Consortium,"/>
            <person name="Marcussen T."/>
            <person name="Sandve S.R."/>
            <person name="Heier L."/>
            <person name="Spannagl M."/>
            <person name="Pfeifer M."/>
            <person name="Jakobsen K.S."/>
            <person name="Wulff B.B."/>
            <person name="Steuernagel B."/>
            <person name="Mayer K.F."/>
            <person name="Olsen O.A."/>
        </authorList>
    </citation>
    <scope>NUCLEOTIDE SEQUENCE [LARGE SCALE GENOMIC DNA]</scope>
    <source>
        <strain evidence="5">cv. AL8/78</strain>
    </source>
</reference>
<accession>A0A453B5I6</accession>
<dbReference type="SMART" id="SM00360">
    <property type="entry name" value="RRM"/>
    <property type="match status" value="1"/>
</dbReference>
<reference evidence="4" key="5">
    <citation type="journal article" date="2021" name="G3 (Bethesda)">
        <title>Aegilops tauschii genome assembly Aet v5.0 features greater sequence contiguity and improved annotation.</title>
        <authorList>
            <person name="Wang L."/>
            <person name="Zhu T."/>
            <person name="Rodriguez J.C."/>
            <person name="Deal K.R."/>
            <person name="Dubcovsky J."/>
            <person name="McGuire P.E."/>
            <person name="Lux T."/>
            <person name="Spannagl M."/>
            <person name="Mayer K.F.X."/>
            <person name="Baldrich P."/>
            <person name="Meyers B.C."/>
            <person name="Huo N."/>
            <person name="Gu Y.Q."/>
            <person name="Zhou H."/>
            <person name="Devos K.M."/>
            <person name="Bennetzen J.L."/>
            <person name="Unver T."/>
            <person name="Budak H."/>
            <person name="Gulick P.J."/>
            <person name="Galiba G."/>
            <person name="Kalapos B."/>
            <person name="Nelson D.R."/>
            <person name="Li P."/>
            <person name="You F.M."/>
            <person name="Luo M.C."/>
            <person name="Dvorak J."/>
        </authorList>
    </citation>
    <scope>NUCLEOTIDE SEQUENCE [LARGE SCALE GENOMIC DNA]</scope>
    <source>
        <strain evidence="4">cv. AL8/78</strain>
    </source>
</reference>
<organism evidence="4 5">
    <name type="scientific">Aegilops tauschii subsp. strangulata</name>
    <name type="common">Goatgrass</name>
    <dbReference type="NCBI Taxonomy" id="200361"/>
    <lineage>
        <taxon>Eukaryota</taxon>
        <taxon>Viridiplantae</taxon>
        <taxon>Streptophyta</taxon>
        <taxon>Embryophyta</taxon>
        <taxon>Tracheophyta</taxon>
        <taxon>Spermatophyta</taxon>
        <taxon>Magnoliopsida</taxon>
        <taxon>Liliopsida</taxon>
        <taxon>Poales</taxon>
        <taxon>Poaceae</taxon>
        <taxon>BOP clade</taxon>
        <taxon>Pooideae</taxon>
        <taxon>Triticodae</taxon>
        <taxon>Triticeae</taxon>
        <taxon>Triticinae</taxon>
        <taxon>Aegilops</taxon>
    </lineage>
</organism>
<keyword evidence="1 2" id="KW-0694">RNA-binding</keyword>
<dbReference type="GO" id="GO:0003723">
    <property type="term" value="F:RNA binding"/>
    <property type="evidence" value="ECO:0007669"/>
    <property type="project" value="UniProtKB-UniRule"/>
</dbReference>
<evidence type="ECO:0000313" key="5">
    <source>
        <dbReference type="Proteomes" id="UP000015105"/>
    </source>
</evidence>
<dbReference type="PRINTS" id="PR01228">
    <property type="entry name" value="EGGSHELL"/>
</dbReference>
<dbReference type="AlphaFoldDB" id="A0A453B5I6"/>
<sequence length="327" mass="31781">MSFASRMGIVLRRASGSSNSSLLQAVRCMSSSKLFVGGLSYATDDPTLRDAFSGYGDVLEARIIMDRESGRSKGFGFVTYASTEAAAAAISAMDGRDLHGRMIKVEYASDRAGGTRGGGYGTGNYGSGGYGGAGFGSGGGGYAGNGGCYGSGGHGSGGGYGNAGYGGYSSAAGGGEYSSINNNAVAGGYGGIDGSYNNASNSGGSAGSYGGAGGNNFPNMYGAGNYNSGAGGNAVLGEKTGSFSSGHSAVAGVSSGHSAVAGGNNGGNFAGNVSGNFPGSRNGSSYAGGFGGAETLGASKVQYNGQDDLLGADYFSESEDRHAGRSA</sequence>
<protein>
    <recommendedName>
        <fullName evidence="3">RRM domain-containing protein</fullName>
    </recommendedName>
</protein>
<dbReference type="PROSITE" id="PS50102">
    <property type="entry name" value="RRM"/>
    <property type="match status" value="1"/>
</dbReference>
<dbReference type="InterPro" id="IPR052462">
    <property type="entry name" value="SLIRP/GR-RBP-like"/>
</dbReference>
<dbReference type="EnsemblPlants" id="AET2Gv20368100.11">
    <property type="protein sequence ID" value="AET2Gv20368100.11"/>
    <property type="gene ID" value="AET2Gv20368100"/>
</dbReference>
<reference evidence="4" key="4">
    <citation type="submission" date="2019-03" db="UniProtKB">
        <authorList>
            <consortium name="EnsemblPlants"/>
        </authorList>
    </citation>
    <scope>IDENTIFICATION</scope>
</reference>
<dbReference type="SUPFAM" id="SSF54928">
    <property type="entry name" value="RNA-binding domain, RBD"/>
    <property type="match status" value="1"/>
</dbReference>
<keyword evidence="5" id="KW-1185">Reference proteome</keyword>
<evidence type="ECO:0000313" key="4">
    <source>
        <dbReference type="EnsemblPlants" id="AET2Gv20368100.11"/>
    </source>
</evidence>
<dbReference type="Pfam" id="PF00076">
    <property type="entry name" value="RRM_1"/>
    <property type="match status" value="1"/>
</dbReference>
<feature type="domain" description="RRM" evidence="3">
    <location>
        <begin position="32"/>
        <end position="110"/>
    </location>
</feature>
<evidence type="ECO:0000256" key="1">
    <source>
        <dbReference type="ARBA" id="ARBA00022884"/>
    </source>
</evidence>
<dbReference type="Gene3D" id="3.30.70.330">
    <property type="match status" value="1"/>
</dbReference>
<dbReference type="InterPro" id="IPR012677">
    <property type="entry name" value="Nucleotide-bd_a/b_plait_sf"/>
</dbReference>
<proteinExistence type="predicted"/>
<reference evidence="4" key="3">
    <citation type="journal article" date="2017" name="Nature">
        <title>Genome sequence of the progenitor of the wheat D genome Aegilops tauschii.</title>
        <authorList>
            <person name="Luo M.C."/>
            <person name="Gu Y.Q."/>
            <person name="Puiu D."/>
            <person name="Wang H."/>
            <person name="Twardziok S.O."/>
            <person name="Deal K.R."/>
            <person name="Huo N."/>
            <person name="Zhu T."/>
            <person name="Wang L."/>
            <person name="Wang Y."/>
            <person name="McGuire P.E."/>
            <person name="Liu S."/>
            <person name="Long H."/>
            <person name="Ramasamy R.K."/>
            <person name="Rodriguez J.C."/>
            <person name="Van S.L."/>
            <person name="Yuan L."/>
            <person name="Wang Z."/>
            <person name="Xia Z."/>
            <person name="Xiao L."/>
            <person name="Anderson O.D."/>
            <person name="Ouyang S."/>
            <person name="Liang Y."/>
            <person name="Zimin A.V."/>
            <person name="Pertea G."/>
            <person name="Qi P."/>
            <person name="Bennetzen J.L."/>
            <person name="Dai X."/>
            <person name="Dawson M.W."/>
            <person name="Muller H.G."/>
            <person name="Kugler K."/>
            <person name="Rivarola-Duarte L."/>
            <person name="Spannagl M."/>
            <person name="Mayer K.F.X."/>
            <person name="Lu F.H."/>
            <person name="Bevan M.W."/>
            <person name="Leroy P."/>
            <person name="Li P."/>
            <person name="You F.M."/>
            <person name="Sun Q."/>
            <person name="Liu Z."/>
            <person name="Lyons E."/>
            <person name="Wicker T."/>
            <person name="Salzberg S.L."/>
            <person name="Devos K.M."/>
            <person name="Dvorak J."/>
        </authorList>
    </citation>
    <scope>NUCLEOTIDE SEQUENCE [LARGE SCALE GENOMIC DNA]</scope>
    <source>
        <strain evidence="4">cv. AL8/78</strain>
    </source>
</reference>
<dbReference type="InterPro" id="IPR035979">
    <property type="entry name" value="RBD_domain_sf"/>
</dbReference>
<dbReference type="Proteomes" id="UP000015105">
    <property type="component" value="Chromosome 2D"/>
</dbReference>
<name>A0A453B5I6_AEGTS</name>
<reference evidence="5" key="2">
    <citation type="journal article" date="2017" name="Nat. Plants">
        <title>The Aegilops tauschii genome reveals multiple impacts of transposons.</title>
        <authorList>
            <person name="Zhao G."/>
            <person name="Zou C."/>
            <person name="Li K."/>
            <person name="Wang K."/>
            <person name="Li T."/>
            <person name="Gao L."/>
            <person name="Zhang X."/>
            <person name="Wang H."/>
            <person name="Yang Z."/>
            <person name="Liu X."/>
            <person name="Jiang W."/>
            <person name="Mao L."/>
            <person name="Kong X."/>
            <person name="Jiao Y."/>
            <person name="Jia J."/>
        </authorList>
    </citation>
    <scope>NUCLEOTIDE SEQUENCE [LARGE SCALE GENOMIC DNA]</scope>
    <source>
        <strain evidence="5">cv. AL8/78</strain>
    </source>
</reference>
<evidence type="ECO:0000259" key="3">
    <source>
        <dbReference type="PROSITE" id="PS50102"/>
    </source>
</evidence>
<dbReference type="Gramene" id="AET2Gv20368100.11">
    <property type="protein sequence ID" value="AET2Gv20368100.11"/>
    <property type="gene ID" value="AET2Gv20368100"/>
</dbReference>
<evidence type="ECO:0000256" key="2">
    <source>
        <dbReference type="PROSITE-ProRule" id="PRU00176"/>
    </source>
</evidence>
<dbReference type="FunFam" id="3.30.70.330:FF:000571">
    <property type="entry name" value="Glycine-rich RNA-binding protein 3 mitochondrial"/>
    <property type="match status" value="1"/>
</dbReference>
<dbReference type="InterPro" id="IPR000504">
    <property type="entry name" value="RRM_dom"/>
</dbReference>